<gene>
    <name evidence="9" type="primary">GET1</name>
    <name evidence="10" type="ORF">N7515_002865</name>
</gene>
<organism evidence="10 11">
    <name type="scientific">Penicillium bovifimosum</name>
    <dbReference type="NCBI Taxonomy" id="126998"/>
    <lineage>
        <taxon>Eukaryota</taxon>
        <taxon>Fungi</taxon>
        <taxon>Dikarya</taxon>
        <taxon>Ascomycota</taxon>
        <taxon>Pezizomycotina</taxon>
        <taxon>Eurotiomycetes</taxon>
        <taxon>Eurotiomycetidae</taxon>
        <taxon>Eurotiales</taxon>
        <taxon>Aspergillaceae</taxon>
        <taxon>Penicillium</taxon>
    </lineage>
</organism>
<dbReference type="PANTHER" id="PTHR42650">
    <property type="entry name" value="TAIL-ANCHORED PROTEIN INSERTION RECEPTOR WRB"/>
    <property type="match status" value="1"/>
</dbReference>
<accession>A0A9W9L9N5</accession>
<evidence type="ECO:0000256" key="4">
    <source>
        <dbReference type="ARBA" id="ARBA00022692"/>
    </source>
</evidence>
<comment type="caution">
    <text evidence="9">Lacks conserved residue(s) required for the propagation of feature annotation.</text>
</comment>
<keyword evidence="7" id="KW-0175">Coiled coil</keyword>
<dbReference type="Gene3D" id="1.10.287.660">
    <property type="entry name" value="Helix hairpin bin"/>
    <property type="match status" value="1"/>
</dbReference>
<feature type="topological domain" description="Lumenal" evidence="9">
    <location>
        <begin position="1"/>
        <end position="4"/>
    </location>
</feature>
<evidence type="ECO:0000256" key="3">
    <source>
        <dbReference type="ARBA" id="ARBA00022448"/>
    </source>
</evidence>
<dbReference type="GO" id="GO:0043495">
    <property type="term" value="F:protein-membrane adaptor activity"/>
    <property type="evidence" value="ECO:0007669"/>
    <property type="project" value="TreeGrafter"/>
</dbReference>
<dbReference type="GO" id="GO:0043529">
    <property type="term" value="C:GET complex"/>
    <property type="evidence" value="ECO:0007669"/>
    <property type="project" value="InterPro"/>
</dbReference>
<reference evidence="10" key="2">
    <citation type="journal article" date="2023" name="IMA Fungus">
        <title>Comparative genomic study of the Penicillium genus elucidates a diverse pangenome and 15 lateral gene transfer events.</title>
        <authorList>
            <person name="Petersen C."/>
            <person name="Sorensen T."/>
            <person name="Nielsen M.R."/>
            <person name="Sondergaard T.E."/>
            <person name="Sorensen J.L."/>
            <person name="Fitzpatrick D.A."/>
            <person name="Frisvad J.C."/>
            <person name="Nielsen K.L."/>
        </authorList>
    </citation>
    <scope>NUCLEOTIDE SEQUENCE</scope>
    <source>
        <strain evidence="10">IBT 22155</strain>
    </source>
</reference>
<dbReference type="FunFam" id="1.10.287.660:FF:000006">
    <property type="entry name" value="Protein GET1"/>
    <property type="match status" value="1"/>
</dbReference>
<dbReference type="PANTHER" id="PTHR42650:SF1">
    <property type="entry name" value="GUIDED ENTRY OF TAIL-ANCHORED PROTEINS FACTOR 1"/>
    <property type="match status" value="1"/>
</dbReference>
<evidence type="ECO:0000256" key="5">
    <source>
        <dbReference type="ARBA" id="ARBA00022824"/>
    </source>
</evidence>
<evidence type="ECO:0000256" key="1">
    <source>
        <dbReference type="ARBA" id="ARBA00004477"/>
    </source>
</evidence>
<dbReference type="InterPro" id="IPR029012">
    <property type="entry name" value="Helix_hairpin_bin_sf"/>
</dbReference>
<keyword evidence="3 9" id="KW-0813">Transport</keyword>
<protein>
    <submittedName>
        <fullName evidence="10">CHD5-like protein</fullName>
    </submittedName>
</protein>
<dbReference type="AlphaFoldDB" id="A0A9W9L9N5"/>
<keyword evidence="4 9" id="KW-0812">Transmembrane</keyword>
<evidence type="ECO:0000256" key="9">
    <source>
        <dbReference type="HAMAP-Rule" id="MF_03113"/>
    </source>
</evidence>
<dbReference type="Pfam" id="PF04420">
    <property type="entry name" value="CHD5"/>
    <property type="match status" value="1"/>
</dbReference>
<evidence type="ECO:0000256" key="8">
    <source>
        <dbReference type="ARBA" id="ARBA00023136"/>
    </source>
</evidence>
<evidence type="ECO:0000256" key="7">
    <source>
        <dbReference type="ARBA" id="ARBA00023054"/>
    </source>
</evidence>
<keyword evidence="8 9" id="KW-0472">Membrane</keyword>
<comment type="subcellular location">
    <subcellularLocation>
        <location evidence="1">Endoplasmic reticulum membrane</location>
        <topology evidence="1">Multi-pass membrane protein</topology>
    </subcellularLocation>
</comment>
<dbReference type="InterPro" id="IPR027538">
    <property type="entry name" value="Get1_fungi"/>
</dbReference>
<evidence type="ECO:0000256" key="2">
    <source>
        <dbReference type="ARBA" id="ARBA00010799"/>
    </source>
</evidence>
<keyword evidence="6 9" id="KW-1133">Transmembrane helix</keyword>
<dbReference type="GO" id="GO:0071816">
    <property type="term" value="P:tail-anchored membrane protein insertion into ER membrane"/>
    <property type="evidence" value="ECO:0007669"/>
    <property type="project" value="InterPro"/>
</dbReference>
<comment type="similarity">
    <text evidence="2 9">Belongs to the WRB/GET1 family.</text>
</comment>
<feature type="topological domain" description="Cytoplasmic" evidence="9">
    <location>
        <begin position="173"/>
        <end position="204"/>
    </location>
</feature>
<dbReference type="InterPro" id="IPR028945">
    <property type="entry name" value="Get1"/>
</dbReference>
<dbReference type="Proteomes" id="UP001149079">
    <property type="component" value="Unassembled WGS sequence"/>
</dbReference>
<reference evidence="10" key="1">
    <citation type="submission" date="2022-11" db="EMBL/GenBank/DDBJ databases">
        <authorList>
            <person name="Petersen C."/>
        </authorList>
    </citation>
    <scope>NUCLEOTIDE SEQUENCE</scope>
    <source>
        <strain evidence="10">IBT 22155</strain>
    </source>
</reference>
<keyword evidence="5 9" id="KW-0256">Endoplasmic reticulum</keyword>
<name>A0A9W9L9N5_9EURO</name>
<keyword evidence="11" id="KW-1185">Reference proteome</keyword>
<evidence type="ECO:0000313" key="11">
    <source>
        <dbReference type="Proteomes" id="UP001149079"/>
    </source>
</evidence>
<dbReference type="HAMAP" id="MF_03113">
    <property type="entry name" value="Get1"/>
    <property type="match status" value="1"/>
</dbReference>
<sequence length="204" mass="23204">MLSLVLTVFFVHLAIYLVNTVGASTIDNLVWLLYLRLPTPTARTARKQQKLKRQVLEQKREMNSTSSQDEFAKWAKARRRHDKTLEEYEALNKALTSHKSSFDWAVKIARWLSTNGLKIFLQFWYSKTPVFPLPEDWFPYYVQWIVSFPRAPLGSVSIQVWSNVCATAIAVAAEVIGAMLVQVMGQKEQKKQATPVGAGMGKAQ</sequence>
<comment type="caution">
    <text evidence="10">The sequence shown here is derived from an EMBL/GenBank/DDBJ whole genome shotgun (WGS) entry which is preliminary data.</text>
</comment>
<dbReference type="GO" id="GO:0005789">
    <property type="term" value="C:endoplasmic reticulum membrane"/>
    <property type="evidence" value="ECO:0007669"/>
    <property type="project" value="UniProtKB-SubCell"/>
</dbReference>
<dbReference type="OrthoDB" id="69461at2759"/>
<proteinExistence type="inferred from homology"/>
<evidence type="ECO:0000256" key="6">
    <source>
        <dbReference type="ARBA" id="ARBA00022989"/>
    </source>
</evidence>
<dbReference type="EMBL" id="JAPQKL010000002">
    <property type="protein sequence ID" value="KAJ5144078.1"/>
    <property type="molecule type" value="Genomic_DNA"/>
</dbReference>
<evidence type="ECO:0000313" key="10">
    <source>
        <dbReference type="EMBL" id="KAJ5144078.1"/>
    </source>
</evidence>